<proteinExistence type="predicted"/>
<dbReference type="Proteomes" id="UP000041254">
    <property type="component" value="Unassembled WGS sequence"/>
</dbReference>
<dbReference type="InParanoid" id="A0A0G4H6Y9"/>
<reference evidence="1 2" key="1">
    <citation type="submission" date="2014-11" db="EMBL/GenBank/DDBJ databases">
        <authorList>
            <person name="Zhu J."/>
            <person name="Qi W."/>
            <person name="Song R."/>
        </authorList>
    </citation>
    <scope>NUCLEOTIDE SEQUENCE [LARGE SCALE GENOMIC DNA]</scope>
</reference>
<dbReference type="EMBL" id="CDMY01001040">
    <property type="protein sequence ID" value="CEM39466.1"/>
    <property type="molecule type" value="Genomic_DNA"/>
</dbReference>
<evidence type="ECO:0000313" key="1">
    <source>
        <dbReference type="EMBL" id="CEM39466.1"/>
    </source>
</evidence>
<evidence type="ECO:0000313" key="2">
    <source>
        <dbReference type="Proteomes" id="UP000041254"/>
    </source>
</evidence>
<gene>
    <name evidence="1" type="ORF">Vbra_10690</name>
</gene>
<keyword evidence="2" id="KW-1185">Reference proteome</keyword>
<name>A0A0G4H6Y9_VITBC</name>
<protein>
    <submittedName>
        <fullName evidence="1">Uncharacterized protein</fullName>
    </submittedName>
</protein>
<dbReference type="VEuPathDB" id="CryptoDB:Vbra_10690"/>
<organism evidence="1 2">
    <name type="scientific">Vitrella brassicaformis (strain CCMP3155)</name>
    <dbReference type="NCBI Taxonomy" id="1169540"/>
    <lineage>
        <taxon>Eukaryota</taxon>
        <taxon>Sar</taxon>
        <taxon>Alveolata</taxon>
        <taxon>Colpodellida</taxon>
        <taxon>Vitrellaceae</taxon>
        <taxon>Vitrella</taxon>
    </lineage>
</organism>
<accession>A0A0G4H6Y9</accession>
<sequence>MCDDKVSQRHTTAGDGRGRWWRQHTSQLHSLEYETGKADCDVRALAIEKWDNGEDGAVLSSLFECPPDLTHLKRVTLKVATMGGVLRRPRRGVYIMGGVGSQTELVKDDKNVVRTCPIWELVGLRQMESFLQRKL</sequence>
<dbReference type="AlphaFoldDB" id="A0A0G4H6Y9"/>